<evidence type="ECO:0000256" key="6">
    <source>
        <dbReference type="SAM" id="Phobius"/>
    </source>
</evidence>
<comment type="subcellular location">
    <subcellularLocation>
        <location evidence="1">Cell membrane</location>
        <topology evidence="1">Multi-pass membrane protein</topology>
    </subcellularLocation>
</comment>
<dbReference type="EMBL" id="BAABCN010000003">
    <property type="protein sequence ID" value="GAA3875209.1"/>
    <property type="molecule type" value="Genomic_DNA"/>
</dbReference>
<sequence length="987" mass="102588">MSSLLYSLGRWAFTARRWVLGFWIVVLVLVGGSAALFNQGLNNAITVPGTESQEALDTLAHTFPQVSGATAQMIVVAPPGSAVTDENVKAPIDDAVVELNAVDQVSNATSPFDPDIADAISTDGSSGLVSIQLNDTVSNITADTQSALQDVAAELQKALPADSVVSLGGQLFSQSLAGVSLIELIGIAVALVVLIVTFGSFVAAGMPLMTAFLGVGISISLIYVATAFGPITSTTTVLALMLGLAVGIDYALFIISRHQEQLKAGLELRESASRAVATAGSAVIFAGLTVMIALIGLSVAGIPFLTTMGIAAAVGVMIAVIVSLTLIPALLGFAGERLRPKPKRNPRRQKNHRQAAVAADVVPAGEQALDVVQTADLRQTTDLVPAAEAEPDGLTVLIAEFATAGEPEPAASVEIPQEPEPELSPLAGKNRFYVGWVRVVTWHPIVTIIGIVGVLLIVAAPAVGLRLALPDAGSLPEDDQARVTYDLISEHFGPGFNGPLIVTGSIVSSHDPVGLMDKLGAELAALHGVAAVPLSTPNQSADTGIVQVIPTTGPDNEETKALVNEIRSLHDHFLAEYGVSLSVTGVTAVGIDVSDKLAAALIPFGLIVVGLSLILLTMVFRSIAVPIKATLGYLLSVAAAFGVVSLVFEDGWFADALNVAEIGPVISFMPIILMGVLFGLAMDYEVFLVSRMREDYVHTGLAKQSVKTGFVGSAKVVTAAAIIMIGVFGAFVPEGDANIKPIALGLAVGVFVDAFLVRMTLVPAVLTLLGDKAWWMPAWLDKALPEFDIEGEGLHRELELRDWPEPHSRDIVTADGLSLSVDTVSLYSDVSFSLPPNGTLIVEGDQEAGVRSLLLTLAGRTKPDAGLLKVAGFVVPVRAASVRSRVGFVSLVRSSDPVADVSEALREKPVLLVIDGLDHVTDASARRALGETLIAAGDAANQKGRTLAIVVGTASVTGVADVIAARDTAVVTRIIPDLALDVVPASS</sequence>
<dbReference type="InterPro" id="IPR004869">
    <property type="entry name" value="MMPL_dom"/>
</dbReference>
<feature type="transmembrane region" description="Helical" evidence="6">
    <location>
        <begin position="439"/>
        <end position="463"/>
    </location>
</feature>
<dbReference type="PANTHER" id="PTHR33406">
    <property type="entry name" value="MEMBRANE PROTEIN MJ1562-RELATED"/>
    <property type="match status" value="1"/>
</dbReference>
<feature type="transmembrane region" description="Helical" evidence="6">
    <location>
        <begin position="668"/>
        <end position="689"/>
    </location>
</feature>
<dbReference type="PROSITE" id="PS50156">
    <property type="entry name" value="SSD"/>
    <property type="match status" value="1"/>
</dbReference>
<comment type="caution">
    <text evidence="8">The sequence shown here is derived from an EMBL/GenBank/DDBJ whole genome shotgun (WGS) entry which is preliminary data.</text>
</comment>
<dbReference type="RefSeq" id="WP_345064955.1">
    <property type="nucleotide sequence ID" value="NZ_BAABCN010000003.1"/>
</dbReference>
<feature type="transmembrane region" description="Helical" evidence="6">
    <location>
        <begin position="237"/>
        <end position="255"/>
    </location>
</feature>
<keyword evidence="9" id="KW-1185">Reference proteome</keyword>
<accession>A0ABP7KH89</accession>
<feature type="transmembrane region" description="Helical" evidence="6">
    <location>
        <begin position="276"/>
        <end position="304"/>
    </location>
</feature>
<feature type="transmembrane region" description="Helical" evidence="6">
    <location>
        <begin position="211"/>
        <end position="231"/>
    </location>
</feature>
<feature type="domain" description="SSD" evidence="7">
    <location>
        <begin position="208"/>
        <end position="333"/>
    </location>
</feature>
<evidence type="ECO:0000313" key="8">
    <source>
        <dbReference type="EMBL" id="GAA3875209.1"/>
    </source>
</evidence>
<dbReference type="Pfam" id="PF03176">
    <property type="entry name" value="MMPL"/>
    <property type="match status" value="2"/>
</dbReference>
<dbReference type="Gene3D" id="1.20.1640.10">
    <property type="entry name" value="Multidrug efflux transporter AcrB transmembrane domain"/>
    <property type="match status" value="2"/>
</dbReference>
<feature type="transmembrane region" description="Helical" evidence="6">
    <location>
        <begin position="310"/>
        <end position="334"/>
    </location>
</feature>
<evidence type="ECO:0000313" key="9">
    <source>
        <dbReference type="Proteomes" id="UP001501803"/>
    </source>
</evidence>
<feature type="transmembrane region" description="Helical" evidence="6">
    <location>
        <begin position="597"/>
        <end position="619"/>
    </location>
</feature>
<gene>
    <name evidence="8" type="ORF">GCM10022381_17370</name>
</gene>
<feature type="transmembrane region" description="Helical" evidence="6">
    <location>
        <begin position="631"/>
        <end position="648"/>
    </location>
</feature>
<keyword evidence="2" id="KW-1003">Cell membrane</keyword>
<dbReference type="InterPro" id="IPR050545">
    <property type="entry name" value="Mycobact_MmpL"/>
</dbReference>
<evidence type="ECO:0000256" key="2">
    <source>
        <dbReference type="ARBA" id="ARBA00022475"/>
    </source>
</evidence>
<dbReference type="InterPro" id="IPR027417">
    <property type="entry name" value="P-loop_NTPase"/>
</dbReference>
<evidence type="ECO:0000259" key="7">
    <source>
        <dbReference type="PROSITE" id="PS50156"/>
    </source>
</evidence>
<dbReference type="PANTHER" id="PTHR33406:SF13">
    <property type="entry name" value="MEMBRANE PROTEIN YDFJ"/>
    <property type="match status" value="1"/>
</dbReference>
<evidence type="ECO:0000256" key="1">
    <source>
        <dbReference type="ARBA" id="ARBA00004651"/>
    </source>
</evidence>
<dbReference type="Gene3D" id="3.40.50.300">
    <property type="entry name" value="P-loop containing nucleotide triphosphate hydrolases"/>
    <property type="match status" value="1"/>
</dbReference>
<dbReference type="InterPro" id="IPR000731">
    <property type="entry name" value="SSD"/>
</dbReference>
<dbReference type="SUPFAM" id="SSF82866">
    <property type="entry name" value="Multidrug efflux transporter AcrB transmembrane domain"/>
    <property type="match status" value="2"/>
</dbReference>
<feature type="transmembrane region" description="Helical" evidence="6">
    <location>
        <begin position="744"/>
        <end position="769"/>
    </location>
</feature>
<feature type="transmembrane region" description="Helical" evidence="6">
    <location>
        <begin position="184"/>
        <end position="204"/>
    </location>
</feature>
<evidence type="ECO:0000256" key="4">
    <source>
        <dbReference type="ARBA" id="ARBA00022989"/>
    </source>
</evidence>
<evidence type="ECO:0000256" key="3">
    <source>
        <dbReference type="ARBA" id="ARBA00022692"/>
    </source>
</evidence>
<keyword evidence="4 6" id="KW-1133">Transmembrane helix</keyword>
<proteinExistence type="predicted"/>
<dbReference type="Proteomes" id="UP001501803">
    <property type="component" value="Unassembled WGS sequence"/>
</dbReference>
<name>A0ABP7KH89_9MICO</name>
<keyword evidence="3 6" id="KW-0812">Transmembrane</keyword>
<protein>
    <submittedName>
        <fullName evidence="8">MMPL family transporter</fullName>
    </submittedName>
</protein>
<feature type="transmembrane region" description="Helical" evidence="6">
    <location>
        <begin position="710"/>
        <end position="732"/>
    </location>
</feature>
<reference evidence="9" key="1">
    <citation type="journal article" date="2019" name="Int. J. Syst. Evol. Microbiol.">
        <title>The Global Catalogue of Microorganisms (GCM) 10K type strain sequencing project: providing services to taxonomists for standard genome sequencing and annotation.</title>
        <authorList>
            <consortium name="The Broad Institute Genomics Platform"/>
            <consortium name="The Broad Institute Genome Sequencing Center for Infectious Disease"/>
            <person name="Wu L."/>
            <person name="Ma J."/>
        </authorList>
    </citation>
    <scope>NUCLEOTIDE SEQUENCE [LARGE SCALE GENOMIC DNA]</scope>
    <source>
        <strain evidence="9">JCM 17021</strain>
    </source>
</reference>
<evidence type="ECO:0000256" key="5">
    <source>
        <dbReference type="ARBA" id="ARBA00023136"/>
    </source>
</evidence>
<dbReference type="SUPFAM" id="SSF52540">
    <property type="entry name" value="P-loop containing nucleoside triphosphate hydrolases"/>
    <property type="match status" value="1"/>
</dbReference>
<keyword evidence="5 6" id="KW-0472">Membrane</keyword>
<organism evidence="8 9">
    <name type="scientific">Leifsonia kafniensis</name>
    <dbReference type="NCBI Taxonomy" id="475957"/>
    <lineage>
        <taxon>Bacteria</taxon>
        <taxon>Bacillati</taxon>
        <taxon>Actinomycetota</taxon>
        <taxon>Actinomycetes</taxon>
        <taxon>Micrococcales</taxon>
        <taxon>Microbacteriaceae</taxon>
        <taxon>Leifsonia</taxon>
    </lineage>
</organism>